<evidence type="ECO:0000313" key="3">
    <source>
        <dbReference type="EMBL" id="MBN8798127.1"/>
    </source>
</evidence>
<feature type="region of interest" description="Disordered" evidence="1">
    <location>
        <begin position="39"/>
        <end position="62"/>
    </location>
</feature>
<name>A0A9D8KY84_9GAMM</name>
<dbReference type="Proteomes" id="UP000664815">
    <property type="component" value="Unassembled WGS sequence"/>
</dbReference>
<proteinExistence type="predicted"/>
<dbReference type="EMBL" id="JAFKMG010000223">
    <property type="protein sequence ID" value="MBN8798127.1"/>
    <property type="molecule type" value="Genomic_DNA"/>
</dbReference>
<feature type="chain" id="PRO_5039545052" description="Lipoprotein" evidence="2">
    <location>
        <begin position="21"/>
        <end position="86"/>
    </location>
</feature>
<organism evidence="3 4">
    <name type="scientific">Stenotrophomonas nitritireducens</name>
    <dbReference type="NCBI Taxonomy" id="83617"/>
    <lineage>
        <taxon>Bacteria</taxon>
        <taxon>Pseudomonadati</taxon>
        <taxon>Pseudomonadota</taxon>
        <taxon>Gammaproteobacteria</taxon>
        <taxon>Lysobacterales</taxon>
        <taxon>Lysobacteraceae</taxon>
        <taxon>Stenotrophomonas</taxon>
    </lineage>
</organism>
<evidence type="ECO:0000256" key="1">
    <source>
        <dbReference type="SAM" id="MobiDB-lite"/>
    </source>
</evidence>
<evidence type="ECO:0000313" key="4">
    <source>
        <dbReference type="Proteomes" id="UP000664815"/>
    </source>
</evidence>
<dbReference type="PROSITE" id="PS51257">
    <property type="entry name" value="PROKAR_LIPOPROTEIN"/>
    <property type="match status" value="1"/>
</dbReference>
<evidence type="ECO:0008006" key="5">
    <source>
        <dbReference type="Google" id="ProtNLM"/>
    </source>
</evidence>
<dbReference type="AlphaFoldDB" id="A0A9D8KY84"/>
<keyword evidence="2" id="KW-0732">Signal</keyword>
<protein>
    <recommendedName>
        <fullName evidence="5">Lipoprotein</fullName>
    </recommendedName>
</protein>
<feature type="signal peptide" evidence="2">
    <location>
        <begin position="1"/>
        <end position="20"/>
    </location>
</feature>
<comment type="caution">
    <text evidence="3">The sequence shown here is derived from an EMBL/GenBank/DDBJ whole genome shotgun (WGS) entry which is preliminary data.</text>
</comment>
<evidence type="ECO:0000256" key="2">
    <source>
        <dbReference type="SAM" id="SignalP"/>
    </source>
</evidence>
<sequence length="86" mass="9374">MLKQLCGVVAVLALSACANSERLMDASVRPSDHADCLVGRERGEPVGKGASPSMRSRRCNPDDSLNWTIGTSRKDAMEVDFKKKHD</sequence>
<gene>
    <name evidence="3" type="ORF">J0H45_02025</name>
</gene>
<reference evidence="3" key="1">
    <citation type="submission" date="2021-02" db="EMBL/GenBank/DDBJ databases">
        <title>Thiocyanate and organic carbon inputs drive convergent selection for specific autotrophic Afipia and Thiobacillus strains within complex microbiomes.</title>
        <authorList>
            <person name="Huddy R.J."/>
            <person name="Sachdeva R."/>
            <person name="Kadzinga F."/>
            <person name="Kantor R.S."/>
            <person name="Harrison S.T.L."/>
            <person name="Banfield J.F."/>
        </authorList>
    </citation>
    <scope>NUCLEOTIDE SEQUENCE</scope>
    <source>
        <strain evidence="3">SCN18_10_11_15_R1_P_69_7</strain>
    </source>
</reference>
<accession>A0A9D8KY84</accession>